<organism evidence="3 4">
    <name type="scientific">Candidatus Falkowbacteria bacterium CG1_02_41_21</name>
    <dbReference type="NCBI Taxonomy" id="1805147"/>
    <lineage>
        <taxon>Bacteria</taxon>
        <taxon>Candidatus Falkowiibacteriota</taxon>
    </lineage>
</organism>
<dbReference type="PROSITE" id="PS51257">
    <property type="entry name" value="PROKAR_LIPOPROTEIN"/>
    <property type="match status" value="1"/>
</dbReference>
<evidence type="ECO:0000259" key="2">
    <source>
        <dbReference type="Pfam" id="PF14870"/>
    </source>
</evidence>
<dbReference type="EMBL" id="MNUV01000044">
    <property type="protein sequence ID" value="OIO07288.1"/>
    <property type="molecule type" value="Genomic_DNA"/>
</dbReference>
<feature type="domain" description="Photosynthesis system II assembly factor Ycf48/Hcf136-like" evidence="2">
    <location>
        <begin position="245"/>
        <end position="342"/>
    </location>
</feature>
<evidence type="ECO:0000256" key="1">
    <source>
        <dbReference type="SAM" id="SignalP"/>
    </source>
</evidence>
<dbReference type="Pfam" id="PF14870">
    <property type="entry name" value="PSII_BNR"/>
    <property type="match status" value="1"/>
</dbReference>
<dbReference type="GO" id="GO:0010411">
    <property type="term" value="P:xyloglucan metabolic process"/>
    <property type="evidence" value="ECO:0007669"/>
    <property type="project" value="TreeGrafter"/>
</dbReference>
<keyword evidence="1" id="KW-0732">Signal</keyword>
<accession>A0A1J4T717</accession>
<dbReference type="PANTHER" id="PTHR43739:SF5">
    <property type="entry name" value="EXO-ALPHA-SIALIDASE"/>
    <property type="match status" value="1"/>
</dbReference>
<name>A0A1J4T717_9BACT</name>
<dbReference type="InterPro" id="IPR015943">
    <property type="entry name" value="WD40/YVTN_repeat-like_dom_sf"/>
</dbReference>
<sequence>MNMNKKLGPVLFLLILTMTLSGCSLSFKTNQTATGNDLGGVFVTANKGDVWRQMSVMPTITGSADNIGHLDISDLVIDPGDAAAVYMPTFNDGLYYTYNVTKGWNHVDTLPRATINDVAVDANDKCNIYAAIGNKLYKSIDCSRNWKEVYFDSNPNVSVTAIAVDHYAGNNVYIGTSRGEVIKSLDGGGTWRTIQRLNDGVRRIAIHPTDSRMVFVASVKNGLYRFNSSEAVNLDQLAEYQNKFDGTNWMDLNSELKEFNMGFNFKALEFGNDNAMFLASDKVLLKSLDNGSSWAKIKLITPEKETMINALAVNPKNSNELYYVTDTTFYRSADAGNTWTTKQLPTSRAGNALLVDPVNTAVMYLGINKIKK</sequence>
<dbReference type="Proteomes" id="UP000182860">
    <property type="component" value="Unassembled WGS sequence"/>
</dbReference>
<dbReference type="InterPro" id="IPR028203">
    <property type="entry name" value="PSII_CF48-like_dom"/>
</dbReference>
<dbReference type="InterPro" id="IPR052025">
    <property type="entry name" value="Xyloglucanase_GH74"/>
</dbReference>
<protein>
    <recommendedName>
        <fullName evidence="2">Photosynthesis system II assembly factor Ycf48/Hcf136-like domain-containing protein</fullName>
    </recommendedName>
</protein>
<reference evidence="3 4" key="1">
    <citation type="journal article" date="2016" name="Environ. Microbiol.">
        <title>Genomic resolution of a cold subsurface aquifer community provides metabolic insights for novel microbes adapted to high CO concentrations.</title>
        <authorList>
            <person name="Probst A.J."/>
            <person name="Castelle C.J."/>
            <person name="Singh A."/>
            <person name="Brown C.T."/>
            <person name="Anantharaman K."/>
            <person name="Sharon I."/>
            <person name="Hug L.A."/>
            <person name="Burstein D."/>
            <person name="Emerson J.B."/>
            <person name="Thomas B.C."/>
            <person name="Banfield J.F."/>
        </authorList>
    </citation>
    <scope>NUCLEOTIDE SEQUENCE [LARGE SCALE GENOMIC DNA]</scope>
    <source>
        <strain evidence="3">CG1_02_41_21</strain>
    </source>
</reference>
<feature type="chain" id="PRO_5013289431" description="Photosynthesis system II assembly factor Ycf48/Hcf136-like domain-containing protein" evidence="1">
    <location>
        <begin position="23"/>
        <end position="372"/>
    </location>
</feature>
<gene>
    <name evidence="3" type="ORF">AUJ35_02330</name>
</gene>
<evidence type="ECO:0000313" key="3">
    <source>
        <dbReference type="EMBL" id="OIO07288.1"/>
    </source>
</evidence>
<evidence type="ECO:0000313" key="4">
    <source>
        <dbReference type="Proteomes" id="UP000182860"/>
    </source>
</evidence>
<dbReference type="InterPro" id="IPR036278">
    <property type="entry name" value="Sialidase_sf"/>
</dbReference>
<dbReference type="SUPFAM" id="SSF110296">
    <property type="entry name" value="Oligoxyloglucan reducing end-specific cellobiohydrolase"/>
    <property type="match status" value="1"/>
</dbReference>
<feature type="signal peptide" evidence="1">
    <location>
        <begin position="1"/>
        <end position="22"/>
    </location>
</feature>
<comment type="caution">
    <text evidence="3">The sequence shown here is derived from an EMBL/GenBank/DDBJ whole genome shotgun (WGS) entry which is preliminary data.</text>
</comment>
<dbReference type="Gene3D" id="2.130.10.10">
    <property type="entry name" value="YVTN repeat-like/Quinoprotein amine dehydrogenase"/>
    <property type="match status" value="3"/>
</dbReference>
<proteinExistence type="predicted"/>
<dbReference type="SUPFAM" id="SSF50939">
    <property type="entry name" value="Sialidases"/>
    <property type="match status" value="1"/>
</dbReference>
<dbReference type="PANTHER" id="PTHR43739">
    <property type="entry name" value="XYLOGLUCANASE (EUROFUNG)"/>
    <property type="match status" value="1"/>
</dbReference>
<dbReference type="AlphaFoldDB" id="A0A1J4T717"/>